<protein>
    <submittedName>
        <fullName evidence="1">Uncharacterized protein</fullName>
    </submittedName>
</protein>
<dbReference type="EMBL" id="LR797252">
    <property type="protein sequence ID" value="CAB4196662.1"/>
    <property type="molecule type" value="Genomic_DNA"/>
</dbReference>
<evidence type="ECO:0000313" key="1">
    <source>
        <dbReference type="EMBL" id="CAB4196662.1"/>
    </source>
</evidence>
<organism evidence="1">
    <name type="scientific">uncultured Caudovirales phage</name>
    <dbReference type="NCBI Taxonomy" id="2100421"/>
    <lineage>
        <taxon>Viruses</taxon>
        <taxon>Duplodnaviria</taxon>
        <taxon>Heunggongvirae</taxon>
        <taxon>Uroviricota</taxon>
        <taxon>Caudoviricetes</taxon>
        <taxon>Peduoviridae</taxon>
        <taxon>Maltschvirus</taxon>
        <taxon>Maltschvirus maltsch</taxon>
    </lineage>
</organism>
<proteinExistence type="predicted"/>
<reference evidence="1" key="1">
    <citation type="submission" date="2020-05" db="EMBL/GenBank/DDBJ databases">
        <authorList>
            <person name="Chiriac C."/>
            <person name="Salcher M."/>
            <person name="Ghai R."/>
            <person name="Kavagutti S V."/>
        </authorList>
    </citation>
    <scope>NUCLEOTIDE SEQUENCE</scope>
</reference>
<name>A0A6J5RKS3_9CAUD</name>
<sequence length="118" mass="14011">MFILMKIIGECEDAQISPIKVYDSAYAASVRMREKVHAQSMAFGMRRIITEMMNDWRDAYRASHNNSLDEGFHSSFNMEYEKLCEKFGLTKEMRESINDDNYAFFYIEECELEVFERD</sequence>
<gene>
    <name evidence="1" type="ORF">UFOVP1290_182</name>
</gene>
<accession>A0A6J5RKS3</accession>